<feature type="transmembrane region" description="Helical" evidence="1">
    <location>
        <begin position="63"/>
        <end position="81"/>
    </location>
</feature>
<organism evidence="2 3">
    <name type="scientific">Candidatus Acidiferrum panamense</name>
    <dbReference type="NCBI Taxonomy" id="2741543"/>
    <lineage>
        <taxon>Bacteria</taxon>
        <taxon>Pseudomonadati</taxon>
        <taxon>Acidobacteriota</taxon>
        <taxon>Terriglobia</taxon>
        <taxon>Candidatus Acidiferrales</taxon>
        <taxon>Candidatus Acidiferrum</taxon>
    </lineage>
</organism>
<dbReference type="Proteomes" id="UP000567293">
    <property type="component" value="Unassembled WGS sequence"/>
</dbReference>
<keyword evidence="1" id="KW-0812">Transmembrane</keyword>
<dbReference type="AlphaFoldDB" id="A0A7V8NPU7"/>
<comment type="caution">
    <text evidence="2">The sequence shown here is derived from an EMBL/GenBank/DDBJ whole genome shotgun (WGS) entry which is preliminary data.</text>
</comment>
<name>A0A7V8NPU7_9BACT</name>
<evidence type="ECO:0000313" key="2">
    <source>
        <dbReference type="EMBL" id="MBA0085146.1"/>
    </source>
</evidence>
<feature type="transmembrane region" description="Helical" evidence="1">
    <location>
        <begin position="15"/>
        <end position="36"/>
    </location>
</feature>
<evidence type="ECO:0000256" key="1">
    <source>
        <dbReference type="SAM" id="Phobius"/>
    </source>
</evidence>
<feature type="transmembrane region" description="Helical" evidence="1">
    <location>
        <begin position="101"/>
        <end position="122"/>
    </location>
</feature>
<gene>
    <name evidence="2" type="ORF">HRJ53_09125</name>
</gene>
<accession>A0A7V8NPU7</accession>
<keyword evidence="1" id="KW-0472">Membrane</keyword>
<dbReference type="EMBL" id="JACDQQ010000883">
    <property type="protein sequence ID" value="MBA0085146.1"/>
    <property type="molecule type" value="Genomic_DNA"/>
</dbReference>
<feature type="transmembrane region" description="Helical" evidence="1">
    <location>
        <begin position="129"/>
        <end position="150"/>
    </location>
</feature>
<keyword evidence="3" id="KW-1185">Reference proteome</keyword>
<feature type="non-terminal residue" evidence="2">
    <location>
        <position position="252"/>
    </location>
</feature>
<evidence type="ECO:0000313" key="3">
    <source>
        <dbReference type="Proteomes" id="UP000567293"/>
    </source>
</evidence>
<feature type="transmembrane region" description="Helical" evidence="1">
    <location>
        <begin position="190"/>
        <end position="208"/>
    </location>
</feature>
<feature type="transmembrane region" description="Helical" evidence="1">
    <location>
        <begin position="156"/>
        <end position="178"/>
    </location>
</feature>
<proteinExistence type="predicted"/>
<protein>
    <submittedName>
        <fullName evidence="2">Uncharacterized protein</fullName>
    </submittedName>
</protein>
<sequence>MFRGAGDAEAGELDLGVGVILVLLAMPGLLVSLLMLEKYGSLIRFLSGQGAVDPFKAALPDEYLFIVLSVSVTGAAALWRWDTIFLDRRDYANLVPLPLSLGAIFFANLCALLALTGAFTFVANGASVVLFPIAVVGSRPSLSLFLRFAAGHAAAVFAASVFSFFAIFALAGLLTALLPPSAFRRVSLSIRFVSVVALLILLATSLTVPDLLGRLSITNAHRVAVLPPVSFLGVARTVWAGANDTFAAGMAR</sequence>
<keyword evidence="1" id="KW-1133">Transmembrane helix</keyword>
<reference evidence="2" key="1">
    <citation type="submission" date="2020-06" db="EMBL/GenBank/DDBJ databases">
        <title>Legume-microbial interactions unlock mineral nutrients during tropical forest succession.</title>
        <authorList>
            <person name="Epihov D.Z."/>
        </authorList>
    </citation>
    <scope>NUCLEOTIDE SEQUENCE [LARGE SCALE GENOMIC DNA]</scope>
    <source>
        <strain evidence="2">Pan2503</strain>
    </source>
</reference>